<feature type="coiled-coil region" evidence="2">
    <location>
        <begin position="45"/>
        <end position="79"/>
    </location>
</feature>
<evidence type="ECO:0000313" key="4">
    <source>
        <dbReference type="EMBL" id="MBE4908815.1"/>
    </source>
</evidence>
<comment type="similarity">
    <text evidence="1">Belongs to the UPF0749 family.</text>
</comment>
<protein>
    <submittedName>
        <fullName evidence="4">DUF881 domain-containing protein</fullName>
    </submittedName>
</protein>
<proteinExistence type="inferred from homology"/>
<feature type="transmembrane region" description="Helical" evidence="3">
    <location>
        <begin position="7"/>
        <end position="24"/>
    </location>
</feature>
<evidence type="ECO:0000256" key="2">
    <source>
        <dbReference type="SAM" id="Coils"/>
    </source>
</evidence>
<keyword evidence="3" id="KW-1133">Transmembrane helix</keyword>
<evidence type="ECO:0000313" key="5">
    <source>
        <dbReference type="Proteomes" id="UP001516662"/>
    </source>
</evidence>
<name>A0ABR9QJY5_9BACI</name>
<dbReference type="Pfam" id="PF05949">
    <property type="entry name" value="DUF881"/>
    <property type="match status" value="1"/>
</dbReference>
<comment type="caution">
    <text evidence="4">The sequence shown here is derived from an EMBL/GenBank/DDBJ whole genome shotgun (WGS) entry which is preliminary data.</text>
</comment>
<dbReference type="EMBL" id="JADCLJ010000020">
    <property type="protein sequence ID" value="MBE4908815.1"/>
    <property type="molecule type" value="Genomic_DNA"/>
</dbReference>
<dbReference type="PANTHER" id="PTHR37313">
    <property type="entry name" value="UPF0749 PROTEIN RV1825"/>
    <property type="match status" value="1"/>
</dbReference>
<dbReference type="RefSeq" id="WP_193536818.1">
    <property type="nucleotide sequence ID" value="NZ_JADCLJ010000020.1"/>
</dbReference>
<organism evidence="4 5">
    <name type="scientific">Litchfieldia luteola</name>
    <dbReference type="NCBI Taxonomy" id="682179"/>
    <lineage>
        <taxon>Bacteria</taxon>
        <taxon>Bacillati</taxon>
        <taxon>Bacillota</taxon>
        <taxon>Bacilli</taxon>
        <taxon>Bacillales</taxon>
        <taxon>Bacillaceae</taxon>
        <taxon>Litchfieldia</taxon>
    </lineage>
</organism>
<reference evidence="4 5" key="1">
    <citation type="submission" date="2020-10" db="EMBL/GenBank/DDBJ databases">
        <title>Bacillus sp. HD4P25, an endophyte from a halophyte.</title>
        <authorList>
            <person name="Sun J.-Q."/>
        </authorList>
    </citation>
    <scope>NUCLEOTIDE SEQUENCE [LARGE SCALE GENOMIC DNA]</scope>
    <source>
        <strain evidence="4 5">YIM 93174</strain>
    </source>
</reference>
<dbReference type="Proteomes" id="UP001516662">
    <property type="component" value="Unassembled WGS sequence"/>
</dbReference>
<accession>A0ABR9QJY5</accession>
<dbReference type="PANTHER" id="PTHR37313:SF2">
    <property type="entry name" value="UPF0749 PROTEIN YLXX"/>
    <property type="match status" value="1"/>
</dbReference>
<keyword evidence="2" id="KW-0175">Coiled coil</keyword>
<dbReference type="InterPro" id="IPR010273">
    <property type="entry name" value="DUF881"/>
</dbReference>
<keyword evidence="5" id="KW-1185">Reference proteome</keyword>
<keyword evidence="3" id="KW-0812">Transmembrane</keyword>
<sequence length="237" mass="27046">MDKKSSISFTIVTVVVGVMLAVQFQTIKEPVVRDTRDTWELREDLKRQQELHSELLSEIYKYEEKIVKYETEKDDSKENILRETLDELREKAGLTEVTGPGIILTVEPSFNTVGEPVSYVSPELLRRLINELNSYNAEEISIDGHRIINTTVIREIQQYTKIDTYPIRSLPIEIRVITDDAEKLSNRMKVSNSIQDFFSDNLILSVSDAISELTIPAYDDVIRIKHLEPVTSGKGGS</sequence>
<evidence type="ECO:0000256" key="1">
    <source>
        <dbReference type="ARBA" id="ARBA00009108"/>
    </source>
</evidence>
<keyword evidence="3" id="KW-0472">Membrane</keyword>
<evidence type="ECO:0000256" key="3">
    <source>
        <dbReference type="SAM" id="Phobius"/>
    </source>
</evidence>
<gene>
    <name evidence="4" type="ORF">IMZ08_12175</name>
</gene>
<dbReference type="Gene3D" id="3.30.70.1880">
    <property type="entry name" value="Protein of unknown function DUF881"/>
    <property type="match status" value="1"/>
</dbReference>